<dbReference type="InterPro" id="IPR036273">
    <property type="entry name" value="CRAL/TRIO_N_dom_sf"/>
</dbReference>
<dbReference type="GO" id="GO:0039552">
    <property type="term" value="F:RIG-I binding"/>
    <property type="evidence" value="ECO:0007669"/>
    <property type="project" value="TreeGrafter"/>
</dbReference>
<dbReference type="Gene3D" id="3.40.525.10">
    <property type="entry name" value="CRAL-TRIO lipid binding domain"/>
    <property type="match status" value="1"/>
</dbReference>
<dbReference type="SUPFAM" id="SSF101576">
    <property type="entry name" value="Supernatant protein factor (SPF), C-terminal domain"/>
    <property type="match status" value="1"/>
</dbReference>
<dbReference type="SMART" id="SM00516">
    <property type="entry name" value="SEC14"/>
    <property type="match status" value="1"/>
</dbReference>
<evidence type="ECO:0000259" key="1">
    <source>
        <dbReference type="PROSITE" id="PS50191"/>
    </source>
</evidence>
<dbReference type="Ensembl" id="ENSANAT00000044185.1">
    <property type="protein sequence ID" value="ENSANAP00000026260.1"/>
    <property type="gene ID" value="ENSANAG00000030837.1"/>
</dbReference>
<dbReference type="GeneTree" id="ENSGT00940000155386"/>
<keyword evidence="3" id="KW-1185">Reference proteome</keyword>
<name>A0A2K5DZ79_AOTNA</name>
<feature type="domain" description="CRAL-TRIO" evidence="1">
    <location>
        <begin position="154"/>
        <end position="316"/>
    </location>
</feature>
<dbReference type="Pfam" id="PF00650">
    <property type="entry name" value="CRAL_TRIO"/>
    <property type="match status" value="1"/>
</dbReference>
<reference evidence="2" key="2">
    <citation type="submission" date="2025-09" db="UniProtKB">
        <authorList>
            <consortium name="Ensembl"/>
        </authorList>
    </citation>
    <scope>IDENTIFICATION</scope>
</reference>
<dbReference type="AlphaFoldDB" id="A0A2K5DZ79"/>
<dbReference type="CDD" id="cd00170">
    <property type="entry name" value="SEC14"/>
    <property type="match status" value="1"/>
</dbReference>
<dbReference type="PROSITE" id="PS50191">
    <property type="entry name" value="CRAL_TRIO"/>
    <property type="match status" value="1"/>
</dbReference>
<dbReference type="InterPro" id="IPR001251">
    <property type="entry name" value="CRAL-TRIO_dom"/>
</dbReference>
<dbReference type="InterPro" id="IPR036865">
    <property type="entry name" value="CRAL-TRIO_dom_sf"/>
</dbReference>
<dbReference type="FunFam" id="3.40.525.10:FF:000006">
    <property type="entry name" value="SEC14-like lipid binding 1"/>
    <property type="match status" value="1"/>
</dbReference>
<dbReference type="PANTHER" id="PTHR23324:SF51">
    <property type="entry name" value="SEC14-LIKE PROTEIN 1"/>
    <property type="match status" value="1"/>
</dbReference>
<reference evidence="2" key="1">
    <citation type="submission" date="2025-08" db="UniProtKB">
        <authorList>
            <consortium name="Ensembl"/>
        </authorList>
    </citation>
    <scope>IDENTIFICATION</scope>
</reference>
<dbReference type="PANTHER" id="PTHR23324">
    <property type="entry name" value="SEC14 RELATED PROTEIN"/>
    <property type="match status" value="1"/>
</dbReference>
<evidence type="ECO:0000313" key="2">
    <source>
        <dbReference type="Ensembl" id="ENSANAP00000026260.1"/>
    </source>
</evidence>
<proteinExistence type="predicted"/>
<dbReference type="GO" id="GO:0039536">
    <property type="term" value="P:negative regulation of RIG-I signaling pathway"/>
    <property type="evidence" value="ECO:0007669"/>
    <property type="project" value="TreeGrafter"/>
</dbReference>
<dbReference type="OMA" id="KWISETH"/>
<organism evidence="2 3">
    <name type="scientific">Aotus nancymaae</name>
    <name type="common">Ma's night monkey</name>
    <dbReference type="NCBI Taxonomy" id="37293"/>
    <lineage>
        <taxon>Eukaryota</taxon>
        <taxon>Metazoa</taxon>
        <taxon>Chordata</taxon>
        <taxon>Craniata</taxon>
        <taxon>Vertebrata</taxon>
        <taxon>Euteleostomi</taxon>
        <taxon>Mammalia</taxon>
        <taxon>Eutheria</taxon>
        <taxon>Euarchontoglires</taxon>
        <taxon>Primates</taxon>
        <taxon>Haplorrhini</taxon>
        <taxon>Platyrrhini</taxon>
        <taxon>Aotidae</taxon>
        <taxon>Aotus</taxon>
    </lineage>
</organism>
<protein>
    <recommendedName>
        <fullName evidence="1">CRAL-TRIO domain-containing protein</fullName>
    </recommendedName>
</protein>
<dbReference type="SUPFAM" id="SSF46938">
    <property type="entry name" value="CRAL/TRIO N-terminal domain"/>
    <property type="match status" value="1"/>
</dbReference>
<evidence type="ECO:0000313" key="3">
    <source>
        <dbReference type="Proteomes" id="UP000233020"/>
    </source>
</evidence>
<accession>A0A2K5DZ79</accession>
<dbReference type="GO" id="GO:0005829">
    <property type="term" value="C:cytosol"/>
    <property type="evidence" value="ECO:0007669"/>
    <property type="project" value="TreeGrafter"/>
</dbReference>
<dbReference type="InterPro" id="IPR051064">
    <property type="entry name" value="SEC14/CRAL-TRIO_domain"/>
</dbReference>
<dbReference type="InterPro" id="IPR036598">
    <property type="entry name" value="GOLD_dom_sf"/>
</dbReference>
<dbReference type="SUPFAM" id="SSF52087">
    <property type="entry name" value="CRAL/TRIO domain"/>
    <property type="match status" value="1"/>
</dbReference>
<dbReference type="Proteomes" id="UP000233020">
    <property type="component" value="Unplaced"/>
</dbReference>
<sequence>MAIVLGKIFGNISGFQFPPSITPSSKPSSSSCTKQAASMAVIIPDAALKEGLSGNALSSLSTPEPVVGTRDNKLDVDYIKRYLGDLTSLQGSCLIRLCWWLQETHKGKIPKDEHILLFLCGRDFNIDKAREIMCQSLTWRKRHQVDCILDTWNPPQVLQDFYMGGWRHHDKDGRPLYVLKLGQMDTKGLVRALREEALLRYVLSINEEGLSSWTCLVDLKGLNMRHLQGPGVKALLQIIEVVEANYPETLGRLLILQAPRVFPVLWMLVSPFTDDNARRKFLIYAGSDYQGPGGLLDYTDKKIIPDFLSGECMCEVPEGELVPRSLYCTAEELEDEDHKLWTETIYQSVSIFKGGPQEIFIRIVDASSVITWDFDVCKGDIVFNIYHYKRSPQPSQKGSLGAHSITSPGGNNVQLIDKVWQLGRGYSMVIASHLQRRRKRTGLPCDQVAGLLQPAVKCHSMPACAASSLPRVDDVLAFLQVSLHKCKGMYYTRGSMTSLESSRSGFSQVSATTTSSSQSHSSSMISR</sequence>